<feature type="transmembrane region" description="Helical" evidence="2">
    <location>
        <begin position="124"/>
        <end position="145"/>
    </location>
</feature>
<protein>
    <submittedName>
        <fullName evidence="3">Uncharacterized protein</fullName>
    </submittedName>
</protein>
<name>A0A1Y1ZY16_9PLEO</name>
<evidence type="ECO:0000313" key="4">
    <source>
        <dbReference type="Proteomes" id="UP000193144"/>
    </source>
</evidence>
<evidence type="ECO:0000313" key="3">
    <source>
        <dbReference type="EMBL" id="ORY14675.1"/>
    </source>
</evidence>
<feature type="transmembrane region" description="Helical" evidence="2">
    <location>
        <begin position="58"/>
        <end position="81"/>
    </location>
</feature>
<dbReference type="AlphaFoldDB" id="A0A1Y1ZY16"/>
<keyword evidence="2" id="KW-0472">Membrane</keyword>
<comment type="caution">
    <text evidence="3">The sequence shown here is derived from an EMBL/GenBank/DDBJ whole genome shotgun (WGS) entry which is preliminary data.</text>
</comment>
<evidence type="ECO:0000256" key="1">
    <source>
        <dbReference type="SAM" id="MobiDB-lite"/>
    </source>
</evidence>
<keyword evidence="2" id="KW-1133">Transmembrane helix</keyword>
<dbReference type="EMBL" id="MCFA01000031">
    <property type="protein sequence ID" value="ORY14675.1"/>
    <property type="molecule type" value="Genomic_DNA"/>
</dbReference>
<sequence>MATTSAQEAYELRPAPTTGEPQLSAAKNMAAESSSLRNSTHSSLTVREPILVHLKRNLYPLLIFIFYCTLALLAWTFSCILSQRPLRGGGSYTEPGKRDYLDDIQKRYDNNEKYIRAAQVLRSIVTLLTIPVTSAICSMAAVAYMQGGTGNGRRSLSLGQLMALADQGWISPRTWSRILDNGAKVASLPFFVALALTLIGSTAVILQDSLITTSSILGRTGNPGQYLGSLVDIPILFADTDSRDMIGYDVYQLRSLLESSSKYDAQPNMWVEKTPSPAPGALSEEPTYYYSEVPADFNTGVYRAAQFAPRINSTAKYNEISAEEFDCRNETENGGFYAAYGTYGSRYPSQGYAFIACMPGDQRTSPWKPTRDRQDISESLYLNISDIGGHTQYFRATMQTSLGYFELPSAGNNNTVGPLLAKDPFQKDSPQFTKKGGLKPRDGVWGTNTTFPGNETLITVRNKPPLLTLALALFGPKSYIDSRTQHTAAYVDTRPAWLDDNTRRPGTQLCVGLRPFDIYLEKGCVRDYDTLATSDGDQDTIFFSWNSIFTEQGFRSRVFQDALGMGAALANRIWIERSIDKRQYDLRTLRIFHDEGIKTVKVDIVGGNVGIIFGSVLFGCYLLALTGLVAYTCVVKTWAGELGSEVMVKVGASYAQQLTGVEGKRVYDVLSGCVGDAKPDNGIGRLEMGARTGLSGSRKYENF</sequence>
<reference evidence="3 4" key="1">
    <citation type="submission" date="2016-07" db="EMBL/GenBank/DDBJ databases">
        <title>Pervasive Adenine N6-methylation of Active Genes in Fungi.</title>
        <authorList>
            <consortium name="DOE Joint Genome Institute"/>
            <person name="Mondo S.J."/>
            <person name="Dannebaum R.O."/>
            <person name="Kuo R.C."/>
            <person name="Labutti K."/>
            <person name="Haridas S."/>
            <person name="Kuo A."/>
            <person name="Salamov A."/>
            <person name="Ahrendt S.R."/>
            <person name="Lipzen A."/>
            <person name="Sullivan W."/>
            <person name="Andreopoulos W.B."/>
            <person name="Clum A."/>
            <person name="Lindquist E."/>
            <person name="Daum C."/>
            <person name="Ramamoorthy G.K."/>
            <person name="Gryganskyi A."/>
            <person name="Culley D."/>
            <person name="Magnuson J.K."/>
            <person name="James T.Y."/>
            <person name="O'Malley M.A."/>
            <person name="Stajich J.E."/>
            <person name="Spatafora J.W."/>
            <person name="Visel A."/>
            <person name="Grigoriev I.V."/>
        </authorList>
    </citation>
    <scope>NUCLEOTIDE SEQUENCE [LARGE SCALE GENOMIC DNA]</scope>
    <source>
        <strain evidence="3 4">CBS 115471</strain>
    </source>
</reference>
<keyword evidence="2" id="KW-0812">Transmembrane</keyword>
<evidence type="ECO:0000256" key="2">
    <source>
        <dbReference type="SAM" id="Phobius"/>
    </source>
</evidence>
<organism evidence="3 4">
    <name type="scientific">Clohesyomyces aquaticus</name>
    <dbReference type="NCBI Taxonomy" id="1231657"/>
    <lineage>
        <taxon>Eukaryota</taxon>
        <taxon>Fungi</taxon>
        <taxon>Dikarya</taxon>
        <taxon>Ascomycota</taxon>
        <taxon>Pezizomycotina</taxon>
        <taxon>Dothideomycetes</taxon>
        <taxon>Pleosporomycetidae</taxon>
        <taxon>Pleosporales</taxon>
        <taxon>Lindgomycetaceae</taxon>
        <taxon>Clohesyomyces</taxon>
    </lineage>
</organism>
<feature type="transmembrane region" description="Helical" evidence="2">
    <location>
        <begin position="609"/>
        <end position="631"/>
    </location>
</feature>
<dbReference type="OrthoDB" id="5381672at2759"/>
<gene>
    <name evidence="3" type="ORF">BCR34DRAFT_560048</name>
</gene>
<accession>A0A1Y1ZY16</accession>
<feature type="non-terminal residue" evidence="3">
    <location>
        <position position="703"/>
    </location>
</feature>
<dbReference type="Proteomes" id="UP000193144">
    <property type="component" value="Unassembled WGS sequence"/>
</dbReference>
<feature type="transmembrane region" description="Helical" evidence="2">
    <location>
        <begin position="185"/>
        <end position="206"/>
    </location>
</feature>
<feature type="region of interest" description="Disordered" evidence="1">
    <location>
        <begin position="1"/>
        <end position="31"/>
    </location>
</feature>
<keyword evidence="4" id="KW-1185">Reference proteome</keyword>
<proteinExistence type="predicted"/>